<evidence type="ECO:0000313" key="2">
    <source>
        <dbReference type="EMBL" id="CAE0832934.1"/>
    </source>
</evidence>
<protein>
    <recommendedName>
        <fullName evidence="1">SET domain-containing protein</fullName>
    </recommendedName>
</protein>
<reference evidence="2" key="1">
    <citation type="submission" date="2021-01" db="EMBL/GenBank/DDBJ databases">
        <authorList>
            <person name="Corre E."/>
            <person name="Pelletier E."/>
            <person name="Niang G."/>
            <person name="Scheremetjew M."/>
            <person name="Finn R."/>
            <person name="Kale V."/>
            <person name="Holt S."/>
            <person name="Cochrane G."/>
            <person name="Meng A."/>
            <person name="Brown T."/>
            <person name="Cohen L."/>
        </authorList>
    </citation>
    <scope>NUCLEOTIDE SEQUENCE</scope>
    <source>
        <strain evidence="2">CCMP1594</strain>
    </source>
</reference>
<dbReference type="SUPFAM" id="SSF82199">
    <property type="entry name" value="SET domain"/>
    <property type="match status" value="1"/>
</dbReference>
<dbReference type="PROSITE" id="PS50280">
    <property type="entry name" value="SET"/>
    <property type="match status" value="1"/>
</dbReference>
<dbReference type="Pfam" id="PF00856">
    <property type="entry name" value="SET"/>
    <property type="match status" value="1"/>
</dbReference>
<gene>
    <name evidence="2" type="ORF">EGYM00163_LOCUS44221</name>
</gene>
<organism evidence="2">
    <name type="scientific">Eutreptiella gymnastica</name>
    <dbReference type="NCBI Taxonomy" id="73025"/>
    <lineage>
        <taxon>Eukaryota</taxon>
        <taxon>Discoba</taxon>
        <taxon>Euglenozoa</taxon>
        <taxon>Euglenida</taxon>
        <taxon>Spirocuta</taxon>
        <taxon>Euglenophyceae</taxon>
        <taxon>Eutreptiales</taxon>
        <taxon>Eutreptiaceae</taxon>
        <taxon>Eutreptiella</taxon>
    </lineage>
</organism>
<dbReference type="EMBL" id="HBJA01128436">
    <property type="protein sequence ID" value="CAE0832934.1"/>
    <property type="molecule type" value="Transcribed_RNA"/>
</dbReference>
<dbReference type="AlphaFoldDB" id="A0A7S4GCV9"/>
<dbReference type="Gene3D" id="2.170.270.10">
    <property type="entry name" value="SET domain"/>
    <property type="match status" value="1"/>
</dbReference>
<evidence type="ECO:0000259" key="1">
    <source>
        <dbReference type="PROSITE" id="PS50280"/>
    </source>
</evidence>
<feature type="domain" description="SET" evidence="1">
    <location>
        <begin position="91"/>
        <end position="239"/>
    </location>
</feature>
<name>A0A7S4GCV9_9EUGL</name>
<dbReference type="InterPro" id="IPR046341">
    <property type="entry name" value="SET_dom_sf"/>
</dbReference>
<proteinExistence type="predicted"/>
<accession>A0A7S4GCV9</accession>
<dbReference type="InterPro" id="IPR001214">
    <property type="entry name" value="SET_dom"/>
</dbReference>
<sequence>MPQCWSKSSRPPKSPNMCVHIPASCPFEGIHAMSPMVTAALSDLSPTIATNSPTTMTLVCKNARQKKTQVARALAECIHILQSCTEPKIPKGLQVREIDERDPRIGLHGQKGLFATEVLPSFFIVGPYKSWVGTEEDFYTQPISPAQWSLYDAYCYQSVERLISNGQSQPLCYSAYNVGNHTMYINDYRMDPFNPNHSDSTPTAANCCFAEILRKGMIYVFVVTTKRVTPGQELLIDYSDAYWDALRAQNIRINACAKLLATMQFREPCLQCEAERVRLDSAQDADSAAEMWDQQSTAADHCHLTPSRCQSQAQILALSTAGQDVWHAEPGKGKSTARVSGNGVEQTARHSTGKNGAACTGLHWEGDVPRAWQKGNGKHRPGGLVAGVAVSMRRKAMGDAGAYC</sequence>